<keyword evidence="1" id="KW-0732">Signal</keyword>
<protein>
    <submittedName>
        <fullName evidence="2">Uncharacterized protein</fullName>
    </submittedName>
</protein>
<reference evidence="2 3" key="1">
    <citation type="journal article" date="2019" name="Microorganisms">
        <title>Paenibacillus lutrae sp. nov., A Chitinolytic Species Isolated from A River Otter in Castril Natural Park, Granada, Spain.</title>
        <authorList>
            <person name="Rodriguez M."/>
            <person name="Reina J.C."/>
            <person name="Bejar V."/>
            <person name="Llamas I."/>
        </authorList>
    </citation>
    <scope>NUCLEOTIDE SEQUENCE [LARGE SCALE GENOMIC DNA]</scope>
    <source>
        <strain evidence="2 3">N10</strain>
    </source>
</reference>
<evidence type="ECO:0000313" key="3">
    <source>
        <dbReference type="Proteomes" id="UP000490800"/>
    </source>
</evidence>
<proteinExistence type="predicted"/>
<dbReference type="OrthoDB" id="2650307at2"/>
<name>A0A7X3FHK7_9BACL</name>
<dbReference type="RefSeq" id="WP_157335270.1">
    <property type="nucleotide sequence ID" value="NZ_RHLK01000004.1"/>
</dbReference>
<evidence type="ECO:0000256" key="1">
    <source>
        <dbReference type="SAM" id="SignalP"/>
    </source>
</evidence>
<evidence type="ECO:0000313" key="2">
    <source>
        <dbReference type="EMBL" id="MVO99923.1"/>
    </source>
</evidence>
<comment type="caution">
    <text evidence="2">The sequence shown here is derived from an EMBL/GenBank/DDBJ whole genome shotgun (WGS) entry which is preliminary data.</text>
</comment>
<feature type="chain" id="PRO_5031563870" evidence="1">
    <location>
        <begin position="30"/>
        <end position="219"/>
    </location>
</feature>
<organism evidence="2 3">
    <name type="scientific">Paenibacillus lutrae</name>
    <dbReference type="NCBI Taxonomy" id="2078573"/>
    <lineage>
        <taxon>Bacteria</taxon>
        <taxon>Bacillati</taxon>
        <taxon>Bacillota</taxon>
        <taxon>Bacilli</taxon>
        <taxon>Bacillales</taxon>
        <taxon>Paenibacillaceae</taxon>
        <taxon>Paenibacillus</taxon>
    </lineage>
</organism>
<sequence>MRKVNLLKSVVISSFILISLNTVTSNVSAASYTYPTATWYKPTDPNIDKSYAPETGSAWFVEEVNDSTGYRYLKPMIIWKYNKAQINAINDYYNDRVPGINCFKDRCYPGMDISITDDYNTTVNAVKANLISNLPNPYYDVDDDKNNGYNDESEVSSLRPDLMTAMPKEYTFASFYEVVNNNKPVTFEFNAIESDDWYDGSKELQTVRVQLLHSRNLYN</sequence>
<accession>A0A7X3FHK7</accession>
<feature type="signal peptide" evidence="1">
    <location>
        <begin position="1"/>
        <end position="29"/>
    </location>
</feature>
<keyword evidence="3" id="KW-1185">Reference proteome</keyword>
<gene>
    <name evidence="2" type="ORF">EDM21_10335</name>
</gene>
<dbReference type="EMBL" id="RHLK01000004">
    <property type="protein sequence ID" value="MVO99923.1"/>
    <property type="molecule type" value="Genomic_DNA"/>
</dbReference>
<dbReference type="Proteomes" id="UP000490800">
    <property type="component" value="Unassembled WGS sequence"/>
</dbReference>
<dbReference type="AlphaFoldDB" id="A0A7X3FHK7"/>